<dbReference type="NCBIfam" id="TIGR00410">
    <property type="entry name" value="lacE"/>
    <property type="match status" value="1"/>
</dbReference>
<dbReference type="PANTHER" id="PTHR33989:SF4">
    <property type="entry name" value="PTS SYSTEM N,N'-DIACETYLCHITOBIOSE-SPECIFIC EIIC COMPONENT"/>
    <property type="match status" value="1"/>
</dbReference>
<evidence type="ECO:0000256" key="9">
    <source>
        <dbReference type="SAM" id="Phobius"/>
    </source>
</evidence>
<keyword evidence="2 8" id="KW-0813">Transport</keyword>
<dbReference type="InterPro" id="IPR004796">
    <property type="entry name" value="PTS_IIC_cello"/>
</dbReference>
<evidence type="ECO:0000313" key="12">
    <source>
        <dbReference type="Proteomes" id="UP000306912"/>
    </source>
</evidence>
<dbReference type="InterPro" id="IPR004501">
    <property type="entry name" value="PTS_EIIC_3"/>
</dbReference>
<dbReference type="InParanoid" id="A0A5R8QAN8"/>
<dbReference type="GO" id="GO:0009401">
    <property type="term" value="P:phosphoenolpyruvate-dependent sugar phosphotransferase system"/>
    <property type="evidence" value="ECO:0007669"/>
    <property type="project" value="InterPro"/>
</dbReference>
<gene>
    <name evidence="11" type="ORF">FEZ08_08260</name>
</gene>
<name>A0A5R8QAN8_9FIRM</name>
<feature type="transmembrane region" description="Helical" evidence="9">
    <location>
        <begin position="104"/>
        <end position="123"/>
    </location>
</feature>
<dbReference type="Proteomes" id="UP000306912">
    <property type="component" value="Unassembled WGS sequence"/>
</dbReference>
<keyword evidence="3 8" id="KW-1003">Cell membrane</keyword>
<dbReference type="Pfam" id="PF02378">
    <property type="entry name" value="PTS_EIIC"/>
    <property type="match status" value="1"/>
</dbReference>
<feature type="transmembrane region" description="Helical" evidence="9">
    <location>
        <begin position="32"/>
        <end position="52"/>
    </location>
</feature>
<feature type="transmembrane region" description="Helical" evidence="9">
    <location>
        <begin position="351"/>
        <end position="374"/>
    </location>
</feature>
<proteinExistence type="predicted"/>
<dbReference type="InterPro" id="IPR003352">
    <property type="entry name" value="PTS_EIIC"/>
</dbReference>
<evidence type="ECO:0000256" key="3">
    <source>
        <dbReference type="ARBA" id="ARBA00022475"/>
    </source>
</evidence>
<dbReference type="PANTHER" id="PTHR33989">
    <property type="match status" value="1"/>
</dbReference>
<feature type="transmembrane region" description="Helical" evidence="9">
    <location>
        <begin position="394"/>
        <end position="417"/>
    </location>
</feature>
<dbReference type="GO" id="GO:1901264">
    <property type="term" value="P:carbohydrate derivative transport"/>
    <property type="evidence" value="ECO:0007669"/>
    <property type="project" value="TreeGrafter"/>
</dbReference>
<keyword evidence="4 8" id="KW-0762">Sugar transport</keyword>
<keyword evidence="7 8" id="KW-0472">Membrane</keyword>
<evidence type="ECO:0000259" key="10">
    <source>
        <dbReference type="PROSITE" id="PS51105"/>
    </source>
</evidence>
<feature type="transmembrane region" description="Helical" evidence="9">
    <location>
        <begin position="187"/>
        <end position="207"/>
    </location>
</feature>
<evidence type="ECO:0000256" key="1">
    <source>
        <dbReference type="ARBA" id="ARBA00004651"/>
    </source>
</evidence>
<keyword evidence="12" id="KW-1185">Reference proteome</keyword>
<evidence type="ECO:0000256" key="8">
    <source>
        <dbReference type="PIRNR" id="PIRNR006351"/>
    </source>
</evidence>
<comment type="caution">
    <text evidence="11">The sequence shown here is derived from an EMBL/GenBank/DDBJ whole genome shotgun (WGS) entry which is preliminary data.</text>
</comment>
<organism evidence="11 12">
    <name type="scientific">Culicoidibacter larvae</name>
    <dbReference type="NCBI Taxonomy" id="2579976"/>
    <lineage>
        <taxon>Bacteria</taxon>
        <taxon>Bacillati</taxon>
        <taxon>Bacillota</taxon>
        <taxon>Culicoidibacteria</taxon>
        <taxon>Culicoidibacterales</taxon>
        <taxon>Culicoidibacteraceae</taxon>
        <taxon>Culicoidibacter</taxon>
    </lineage>
</organism>
<evidence type="ECO:0000256" key="6">
    <source>
        <dbReference type="ARBA" id="ARBA00022989"/>
    </source>
</evidence>
<feature type="transmembrane region" description="Helical" evidence="9">
    <location>
        <begin position="72"/>
        <end position="92"/>
    </location>
</feature>
<dbReference type="GO" id="GO:0008982">
    <property type="term" value="F:protein-N(PI)-phosphohistidine-sugar phosphotransferase activity"/>
    <property type="evidence" value="ECO:0007669"/>
    <property type="project" value="UniProtKB-UniRule"/>
</dbReference>
<comment type="subcellular location">
    <subcellularLocation>
        <location evidence="1">Cell membrane</location>
        <topology evidence="1">Multi-pass membrane protein</topology>
    </subcellularLocation>
</comment>
<dbReference type="GO" id="GO:0005886">
    <property type="term" value="C:plasma membrane"/>
    <property type="evidence" value="ECO:0007669"/>
    <property type="project" value="UniProtKB-SubCell"/>
</dbReference>
<keyword evidence="6 9" id="KW-1133">Transmembrane helix</keyword>
<feature type="transmembrane region" description="Helical" evidence="9">
    <location>
        <begin position="257"/>
        <end position="274"/>
    </location>
</feature>
<comment type="function">
    <text evidence="8">The phosphoenolpyruvate-dependent sugar phosphotransferase system (PTS), a major carbohydrate active -transport system, catalyzes the phosphorylation of incoming sugar substrates concomitant with their translocation across the cell membrane.</text>
</comment>
<protein>
    <recommendedName>
        <fullName evidence="8">Permease IIC component</fullName>
    </recommendedName>
</protein>
<evidence type="ECO:0000256" key="7">
    <source>
        <dbReference type="ARBA" id="ARBA00023136"/>
    </source>
</evidence>
<dbReference type="AlphaFoldDB" id="A0A5R8QAN8"/>
<evidence type="ECO:0000256" key="2">
    <source>
        <dbReference type="ARBA" id="ARBA00022448"/>
    </source>
</evidence>
<dbReference type="InterPro" id="IPR051088">
    <property type="entry name" value="PTS_Sugar-EIIC/EIIB"/>
</dbReference>
<feature type="transmembrane region" description="Helical" evidence="9">
    <location>
        <begin position="294"/>
        <end position="315"/>
    </location>
</feature>
<accession>A0A5R8QAN8</accession>
<evidence type="ECO:0000313" key="11">
    <source>
        <dbReference type="EMBL" id="TLG72695.1"/>
    </source>
</evidence>
<evidence type="ECO:0000256" key="5">
    <source>
        <dbReference type="ARBA" id="ARBA00022692"/>
    </source>
</evidence>
<feature type="transmembrane region" description="Helical" evidence="9">
    <location>
        <begin position="143"/>
        <end position="166"/>
    </location>
</feature>
<dbReference type="OrthoDB" id="1550290at2"/>
<evidence type="ECO:0000256" key="4">
    <source>
        <dbReference type="ARBA" id="ARBA00022597"/>
    </source>
</evidence>
<keyword evidence="5 9" id="KW-0812">Transmembrane</keyword>
<dbReference type="RefSeq" id="WP_138191285.1">
    <property type="nucleotide sequence ID" value="NZ_VBWP01000007.1"/>
</dbReference>
<feature type="domain" description="PTS EIIC type-3" evidence="10">
    <location>
        <begin position="9"/>
        <end position="419"/>
    </location>
</feature>
<dbReference type="PIRSF" id="PIRSF006351">
    <property type="entry name" value="PTS_EIIC-Cellobiose"/>
    <property type="match status" value="1"/>
</dbReference>
<dbReference type="EMBL" id="VBWP01000007">
    <property type="protein sequence ID" value="TLG72695.1"/>
    <property type="molecule type" value="Genomic_DNA"/>
</dbReference>
<reference evidence="11 12" key="1">
    <citation type="submission" date="2019-05" db="EMBL/GenBank/DDBJ databases">
        <title>Culicoidintestinum kansasii gen. nov., sp. nov. from the gastrointestinal tract of the biting midge, Culicoides sonorensis.</title>
        <authorList>
            <person name="Neupane S."/>
            <person name="Ghosh A."/>
            <person name="Gunther S."/>
            <person name="Martin K."/>
            <person name="Zurek L."/>
        </authorList>
    </citation>
    <scope>NUCLEOTIDE SEQUENCE [LARGE SCALE GENOMIC DNA]</scope>
    <source>
        <strain evidence="11 12">CS-1</strain>
    </source>
</reference>
<feature type="transmembrane region" description="Helical" evidence="9">
    <location>
        <begin position="227"/>
        <end position="250"/>
    </location>
</feature>
<dbReference type="PROSITE" id="PS51105">
    <property type="entry name" value="PTS_EIIC_TYPE_3"/>
    <property type="match status" value="1"/>
</dbReference>
<sequence length="447" mass="49144">MQNNFFIKIKQQIAKGGDVVSSNIYILSIRDGFLYATPLIIISSFFLLFINFPLPNWNELMSNILGDNWKVIFSAPVNAITNIIALLAVLSISFKLADRKKSDSFQIAITALVAFLIVTPFFTEIFDDQGSIVDKINSLPLKWIGANGLFLAIIIAIVTTNLYVFLKEKNITIKLSSNIPKEVANSFTALVPCGIIIIVFTICGFLMTLTPFGTLHQLIYSLLQQPLLIVGSSLPMVLVSVLIVHVFWFLGINGTSIVSSVYGPILSVLSIENLEVFQSGGIPSNIVTGQFQGTLVVIGGAGATLSLCLVIIFFCKSKELRELIKLAIVPSIFGINEPILFGLPIVLNPKLLVPFILVPLVNTIISYFAIYFNFVPCTNGIQIPWTTPPIISGFLLHGWSGSVLQVILILIGMLIYFPFIKKIDNQYLIVDNEQAQLSSQDIHANIC</sequence>